<dbReference type="Proteomes" id="UP001341135">
    <property type="component" value="Chromosome"/>
</dbReference>
<proteinExistence type="predicted"/>
<dbReference type="Pfam" id="PF12136">
    <property type="entry name" value="RNA_pol_Rpo13"/>
    <property type="match status" value="1"/>
</dbReference>
<evidence type="ECO:0000313" key="2">
    <source>
        <dbReference type="EMBL" id="BES81325.1"/>
    </source>
</evidence>
<protein>
    <recommendedName>
        <fullName evidence="1">RNA polymerase Rpo13 subunit HTH domain-containing protein</fullName>
    </recommendedName>
</protein>
<accession>A0ABN6ZS29</accession>
<keyword evidence="3" id="KW-1185">Reference proteome</keyword>
<gene>
    <name evidence="2" type="ORF">PABY_08920</name>
</gene>
<dbReference type="EMBL" id="AP028907">
    <property type="protein sequence ID" value="BES81325.1"/>
    <property type="molecule type" value="Genomic_DNA"/>
</dbReference>
<evidence type="ECO:0000259" key="1">
    <source>
        <dbReference type="Pfam" id="PF12136"/>
    </source>
</evidence>
<sequence>MERGMSEEEAIIEEEVTPVAAEEGDETEEVIDLNAALLEAMVKRTEILERFAKGEVNEVEAGNLLETVKVPSLERRRRRKR</sequence>
<dbReference type="InterPro" id="IPR021985">
    <property type="entry name" value="RNA_pol_Rpo13"/>
</dbReference>
<evidence type="ECO:0000313" key="3">
    <source>
        <dbReference type="Proteomes" id="UP001341135"/>
    </source>
</evidence>
<reference evidence="2 3" key="1">
    <citation type="submission" date="2023-09" db="EMBL/GenBank/DDBJ databases">
        <title>Pyrofollis japonicus gen. nov. sp. nov., a novel member of the family Pyrodictiaceae isolated from the Iheya North hydrothermal field.</title>
        <authorList>
            <person name="Miyazaki U."/>
            <person name="Sanari M."/>
            <person name="Tame A."/>
            <person name="Kitajima M."/>
            <person name="Okamoto A."/>
            <person name="Sawayama S."/>
            <person name="Miyazaki J."/>
            <person name="Takai K."/>
            <person name="Nakagawa S."/>
        </authorList>
    </citation>
    <scope>NUCLEOTIDE SEQUENCE [LARGE SCALE GENOMIC DNA]</scope>
    <source>
        <strain evidence="2 3">AV2</strain>
    </source>
</reference>
<organism evidence="2 3">
    <name type="scientific">Pyrodictium abyssi</name>
    <dbReference type="NCBI Taxonomy" id="54256"/>
    <lineage>
        <taxon>Archaea</taxon>
        <taxon>Thermoproteota</taxon>
        <taxon>Thermoprotei</taxon>
        <taxon>Desulfurococcales</taxon>
        <taxon>Pyrodictiaceae</taxon>
        <taxon>Pyrodictium</taxon>
    </lineage>
</organism>
<name>A0ABN6ZS29_9CREN</name>
<feature type="domain" description="RNA polymerase Rpo13 subunit HTH" evidence="1">
    <location>
        <begin position="15"/>
        <end position="56"/>
    </location>
</feature>